<comment type="cofactor">
    <cofactor evidence="2">
        <name>NAD(+)</name>
        <dbReference type="ChEBI" id="CHEBI:57540"/>
    </cofactor>
</comment>
<evidence type="ECO:0000256" key="15">
    <source>
        <dbReference type="ARBA" id="ARBA00023027"/>
    </source>
</evidence>
<evidence type="ECO:0000259" key="20">
    <source>
        <dbReference type="Pfam" id="PF01761"/>
    </source>
</evidence>
<evidence type="ECO:0000256" key="6">
    <source>
        <dbReference type="ARBA" id="ARBA00004661"/>
    </source>
</evidence>
<evidence type="ECO:0000256" key="10">
    <source>
        <dbReference type="ARBA" id="ARBA00022490"/>
    </source>
</evidence>
<dbReference type="GO" id="GO:0005737">
    <property type="term" value="C:cytoplasm"/>
    <property type="evidence" value="ECO:0007669"/>
    <property type="project" value="UniProtKB-SubCell"/>
</dbReference>
<dbReference type="SUPFAM" id="SSF56796">
    <property type="entry name" value="Dehydroquinate synthase-like"/>
    <property type="match status" value="1"/>
</dbReference>
<keyword evidence="14" id="KW-0862">Zinc</keyword>
<comment type="cofactor">
    <cofactor evidence="3">
        <name>Co(2+)</name>
        <dbReference type="ChEBI" id="CHEBI:48828"/>
    </cofactor>
</comment>
<evidence type="ECO:0000259" key="21">
    <source>
        <dbReference type="Pfam" id="PF24621"/>
    </source>
</evidence>
<keyword evidence="10" id="KW-0963">Cytoplasm</keyword>
<comment type="catalytic activity">
    <reaction evidence="1">
        <text>7-phospho-2-dehydro-3-deoxy-D-arabino-heptonate = 3-dehydroquinate + phosphate</text>
        <dbReference type="Rhea" id="RHEA:21968"/>
        <dbReference type="ChEBI" id="CHEBI:32364"/>
        <dbReference type="ChEBI" id="CHEBI:43474"/>
        <dbReference type="ChEBI" id="CHEBI:58394"/>
        <dbReference type="EC" id="4.2.3.4"/>
    </reaction>
</comment>
<dbReference type="Proteomes" id="UP000176803">
    <property type="component" value="Unassembled WGS sequence"/>
</dbReference>
<evidence type="ECO:0000256" key="1">
    <source>
        <dbReference type="ARBA" id="ARBA00001393"/>
    </source>
</evidence>
<evidence type="ECO:0000256" key="14">
    <source>
        <dbReference type="ARBA" id="ARBA00022833"/>
    </source>
</evidence>
<keyword evidence="15" id="KW-0520">NAD</keyword>
<evidence type="ECO:0000313" key="23">
    <source>
        <dbReference type="Proteomes" id="UP000176803"/>
    </source>
</evidence>
<evidence type="ECO:0000256" key="17">
    <source>
        <dbReference type="ARBA" id="ARBA00023239"/>
    </source>
</evidence>
<feature type="domain" description="3-dehydroquinate synthase N-terminal" evidence="20">
    <location>
        <begin position="47"/>
        <end position="157"/>
    </location>
</feature>
<dbReference type="GO" id="GO:0009073">
    <property type="term" value="P:aromatic amino acid family biosynthetic process"/>
    <property type="evidence" value="ECO:0007669"/>
    <property type="project" value="UniProtKB-KW"/>
</dbReference>
<dbReference type="Gene3D" id="3.40.50.1970">
    <property type="match status" value="1"/>
</dbReference>
<dbReference type="NCBIfam" id="TIGR01357">
    <property type="entry name" value="aroB"/>
    <property type="match status" value="1"/>
</dbReference>
<evidence type="ECO:0000313" key="22">
    <source>
        <dbReference type="EMBL" id="OGK36883.1"/>
    </source>
</evidence>
<evidence type="ECO:0000256" key="4">
    <source>
        <dbReference type="ARBA" id="ARBA00001947"/>
    </source>
</evidence>
<evidence type="ECO:0000256" key="12">
    <source>
        <dbReference type="ARBA" id="ARBA00022723"/>
    </source>
</evidence>
<dbReference type="PIRSF" id="PIRSF001455">
    <property type="entry name" value="DHQ_synth"/>
    <property type="match status" value="1"/>
</dbReference>
<dbReference type="InterPro" id="IPR030960">
    <property type="entry name" value="DHQS/DOIS_N"/>
</dbReference>
<dbReference type="InterPro" id="IPR016037">
    <property type="entry name" value="DHQ_synth_AroB"/>
</dbReference>
<name>A0A1F7I0I6_9BACT</name>
<reference evidence="22 23" key="1">
    <citation type="journal article" date="2016" name="Nat. Commun.">
        <title>Thousands of microbial genomes shed light on interconnected biogeochemical processes in an aquifer system.</title>
        <authorList>
            <person name="Anantharaman K."/>
            <person name="Brown C.T."/>
            <person name="Hug L.A."/>
            <person name="Sharon I."/>
            <person name="Castelle C.J."/>
            <person name="Probst A.J."/>
            <person name="Thomas B.C."/>
            <person name="Singh A."/>
            <person name="Wilkins M.J."/>
            <person name="Karaoz U."/>
            <person name="Brodie E.L."/>
            <person name="Williams K.H."/>
            <person name="Hubbard S.S."/>
            <person name="Banfield J.F."/>
        </authorList>
    </citation>
    <scope>NUCLEOTIDE SEQUENCE [LARGE SCALE GENOMIC DNA]</scope>
</reference>
<dbReference type="PANTHER" id="PTHR43622:SF7">
    <property type="entry name" value="3-DEHYDROQUINATE SYNTHASE, CHLOROPLASTIC"/>
    <property type="match status" value="1"/>
</dbReference>
<keyword evidence="12" id="KW-0479">Metal-binding</keyword>
<evidence type="ECO:0000256" key="5">
    <source>
        <dbReference type="ARBA" id="ARBA00004496"/>
    </source>
</evidence>
<keyword evidence="16" id="KW-0057">Aromatic amino acid biosynthesis</keyword>
<evidence type="ECO:0000256" key="8">
    <source>
        <dbReference type="ARBA" id="ARBA00013031"/>
    </source>
</evidence>
<organism evidence="22 23">
    <name type="scientific">Candidatus Roizmanbacteria bacterium RIFCSPHIGHO2_12_FULL_41_11</name>
    <dbReference type="NCBI Taxonomy" id="1802052"/>
    <lineage>
        <taxon>Bacteria</taxon>
        <taxon>Candidatus Roizmaniibacteriota</taxon>
    </lineage>
</organism>
<dbReference type="InterPro" id="IPR030963">
    <property type="entry name" value="DHQ_synth_fam"/>
</dbReference>
<accession>A0A1F7I0I6</accession>
<evidence type="ECO:0000256" key="16">
    <source>
        <dbReference type="ARBA" id="ARBA00023141"/>
    </source>
</evidence>
<gene>
    <name evidence="22" type="ORF">A3F03_04595</name>
</gene>
<keyword evidence="18" id="KW-0170">Cobalt</keyword>
<sequence>MSTINAVVEKMQPSAAFVITDSHVAPLYLATLIQKLDRLKLPVHWYVFPAGEINKNLSTVQKIYLELVKKVVDRSGLIINLGGGVTTDLGGFTAATYLRSIPYINIPTSFEAMVDAAIGGKVGVDFNDLKNYVGLFYHPQAVIIDIDTLQTLSKRAFLQGFAEVIKHGLILDRPYFQLVTSKKPLDFTPRQLEKIVSGSIRLKAAIIKTDPQETKGKRKLLNFGHTIGHAVESLSLQTRKPLFHGEAVAVGMVAEAKISELLGMIDNQEFQIIEKSINKADLPIRANNDSKRAIWQLIKTDKKNSGGKINWTLLQRIGKAVYNQPVADQLVNKAIDFIKG</sequence>
<evidence type="ECO:0000256" key="9">
    <source>
        <dbReference type="ARBA" id="ARBA00017684"/>
    </source>
</evidence>
<comment type="cofactor">
    <cofactor evidence="4">
        <name>Zn(2+)</name>
        <dbReference type="ChEBI" id="CHEBI:29105"/>
    </cofactor>
</comment>
<evidence type="ECO:0000256" key="7">
    <source>
        <dbReference type="ARBA" id="ARBA00005412"/>
    </source>
</evidence>
<evidence type="ECO:0000256" key="3">
    <source>
        <dbReference type="ARBA" id="ARBA00001941"/>
    </source>
</evidence>
<dbReference type="Pfam" id="PF01761">
    <property type="entry name" value="DHQ_synthase"/>
    <property type="match status" value="1"/>
</dbReference>
<evidence type="ECO:0000256" key="2">
    <source>
        <dbReference type="ARBA" id="ARBA00001911"/>
    </source>
</evidence>
<dbReference type="EMBL" id="MGAC01000050">
    <property type="protein sequence ID" value="OGK36883.1"/>
    <property type="molecule type" value="Genomic_DNA"/>
</dbReference>
<dbReference type="InterPro" id="IPR050071">
    <property type="entry name" value="Dehydroquinate_synthase"/>
</dbReference>
<dbReference type="GO" id="GO:0000166">
    <property type="term" value="F:nucleotide binding"/>
    <property type="evidence" value="ECO:0007669"/>
    <property type="project" value="UniProtKB-KW"/>
</dbReference>
<feature type="domain" description="3-dehydroquinate synthase C-terminal" evidence="21">
    <location>
        <begin position="160"/>
        <end position="304"/>
    </location>
</feature>
<evidence type="ECO:0000256" key="18">
    <source>
        <dbReference type="ARBA" id="ARBA00023285"/>
    </source>
</evidence>
<dbReference type="GO" id="GO:0008652">
    <property type="term" value="P:amino acid biosynthetic process"/>
    <property type="evidence" value="ECO:0007669"/>
    <property type="project" value="UniProtKB-KW"/>
</dbReference>
<protein>
    <recommendedName>
        <fullName evidence="9 19">3-dehydroquinate synthase</fullName>
        <ecNumber evidence="8 19">4.2.3.4</ecNumber>
    </recommendedName>
</protein>
<dbReference type="FunFam" id="3.40.50.1970:FF:000007">
    <property type="entry name" value="Pentafunctional AROM polypeptide"/>
    <property type="match status" value="1"/>
</dbReference>
<keyword evidence="13" id="KW-0547">Nucleotide-binding</keyword>
<comment type="similarity">
    <text evidence="7">Belongs to the sugar phosphate cyclases superfamily. Dehydroquinate synthase family.</text>
</comment>
<dbReference type="GO" id="GO:0009423">
    <property type="term" value="P:chorismate biosynthetic process"/>
    <property type="evidence" value="ECO:0007669"/>
    <property type="project" value="UniProtKB-UniRule"/>
</dbReference>
<comment type="subcellular location">
    <subcellularLocation>
        <location evidence="5">Cytoplasm</location>
    </subcellularLocation>
</comment>
<dbReference type="InterPro" id="IPR056179">
    <property type="entry name" value="DHQS_C"/>
</dbReference>
<comment type="caution">
    <text evidence="22">The sequence shown here is derived from an EMBL/GenBank/DDBJ whole genome shotgun (WGS) entry which is preliminary data.</text>
</comment>
<dbReference type="Pfam" id="PF24621">
    <property type="entry name" value="DHQS_C"/>
    <property type="match status" value="1"/>
</dbReference>
<keyword evidence="11" id="KW-0028">Amino-acid biosynthesis</keyword>
<dbReference type="GO" id="GO:0046872">
    <property type="term" value="F:metal ion binding"/>
    <property type="evidence" value="ECO:0007669"/>
    <property type="project" value="UniProtKB-KW"/>
</dbReference>
<proteinExistence type="inferred from homology"/>
<evidence type="ECO:0000256" key="19">
    <source>
        <dbReference type="NCBIfam" id="TIGR01357"/>
    </source>
</evidence>
<dbReference type="Gene3D" id="1.20.1090.10">
    <property type="entry name" value="Dehydroquinate synthase-like - alpha domain"/>
    <property type="match status" value="1"/>
</dbReference>
<keyword evidence="17" id="KW-0456">Lyase</keyword>
<dbReference type="GO" id="GO:0003856">
    <property type="term" value="F:3-dehydroquinate synthase activity"/>
    <property type="evidence" value="ECO:0007669"/>
    <property type="project" value="UniProtKB-UniRule"/>
</dbReference>
<evidence type="ECO:0000256" key="13">
    <source>
        <dbReference type="ARBA" id="ARBA00022741"/>
    </source>
</evidence>
<dbReference type="CDD" id="cd08195">
    <property type="entry name" value="DHQS"/>
    <property type="match status" value="1"/>
</dbReference>
<evidence type="ECO:0000256" key="11">
    <source>
        <dbReference type="ARBA" id="ARBA00022605"/>
    </source>
</evidence>
<dbReference type="PANTHER" id="PTHR43622">
    <property type="entry name" value="3-DEHYDROQUINATE SYNTHASE"/>
    <property type="match status" value="1"/>
</dbReference>
<dbReference type="EC" id="4.2.3.4" evidence="8 19"/>
<dbReference type="AlphaFoldDB" id="A0A1F7I0I6"/>
<comment type="pathway">
    <text evidence="6">Metabolic intermediate biosynthesis; chorismate biosynthesis; chorismate from D-erythrose 4-phosphate and phosphoenolpyruvate: step 2/7.</text>
</comment>